<organism evidence="7 8">
    <name type="scientific">Aggregatimonas sangjinii</name>
    <dbReference type="NCBI Taxonomy" id="2583587"/>
    <lineage>
        <taxon>Bacteria</taxon>
        <taxon>Pseudomonadati</taxon>
        <taxon>Bacteroidota</taxon>
        <taxon>Flavobacteriia</taxon>
        <taxon>Flavobacteriales</taxon>
        <taxon>Flavobacteriaceae</taxon>
        <taxon>Aggregatimonas</taxon>
    </lineage>
</organism>
<dbReference type="InterPro" id="IPR012480">
    <property type="entry name" value="Hepar_II_III_C"/>
</dbReference>
<comment type="subcellular location">
    <subcellularLocation>
        <location evidence="1">Periplasm</location>
    </subcellularLocation>
</comment>
<dbReference type="AlphaFoldDB" id="A0A5B7SUK7"/>
<dbReference type="OrthoDB" id="7335480at2"/>
<dbReference type="PANTHER" id="PTHR39210">
    <property type="entry name" value="HEPARIN-SULFATE LYASE"/>
    <property type="match status" value="1"/>
</dbReference>
<protein>
    <submittedName>
        <fullName evidence="7">Uncharacterized protein</fullName>
    </submittedName>
</protein>
<evidence type="ECO:0000313" key="8">
    <source>
        <dbReference type="Proteomes" id="UP000310017"/>
    </source>
</evidence>
<keyword evidence="3" id="KW-0574">Periplasm</keyword>
<dbReference type="RefSeq" id="WP_138854189.1">
    <property type="nucleotide sequence ID" value="NZ_CP040710.1"/>
</dbReference>
<dbReference type="EMBL" id="CP040710">
    <property type="protein sequence ID" value="QCX01852.1"/>
    <property type="molecule type" value="Genomic_DNA"/>
</dbReference>
<keyword evidence="2" id="KW-0732">Signal</keyword>
<sequence>MDLHKLRLLFHTLRYLRLKQIYYRIYYVVRNRFFKRAYKKTLNQREGFLKWNDSILYTDSYIGSNSFLFLNLEHRFTADIDWNYSNFGKLWTYNLNYFDFLNQQTISPEEGLRLILDYSTKDSILKDGKEPYPISLRGINWVKFLSKNMISNFEIDQLLFNHYQTLLHNLEYHLLGNHLLENGYSLLFGAYYFENKKFYTKAKQILKAELSEQILNDGAHFELSPMYHQILLFRLLDCFKLVETNQWQNDDIGQLLRNKAANMLSWLQEVTFANGSTPMVNDSAYGIAPSSQQLFDYAEQLGIVWQQGKLSDSGYRKVTKIDYELFVDIGNVGPKYQSGHAHSDTFNFEMYVLGSPVIVDTGTSTYENNSRRQQERETAAHNTVKIDGREQTQVWGAFRVAKRAKVIDIIERKDFLSATHNGYRNLGVNHTRQFTTETSKILIEDFLGKDIELGSIAYFHFHPSVENIEIFDDSLKLVDEGINIIFENSQRVALKSYDYAIGFNKRVKSKKIEVQFCNTLRTHIQL</sequence>
<dbReference type="InterPro" id="IPR008929">
    <property type="entry name" value="Chondroitin_lyas"/>
</dbReference>
<dbReference type="SUPFAM" id="SSF48230">
    <property type="entry name" value="Chondroitin AC/alginate lyase"/>
    <property type="match status" value="1"/>
</dbReference>
<name>A0A5B7SUK7_9FLAO</name>
<evidence type="ECO:0000313" key="7">
    <source>
        <dbReference type="EMBL" id="QCX01852.1"/>
    </source>
</evidence>
<keyword evidence="8" id="KW-1185">Reference proteome</keyword>
<dbReference type="Pfam" id="PF16889">
    <property type="entry name" value="Hepar_II_III_N"/>
    <property type="match status" value="1"/>
</dbReference>
<dbReference type="SMR" id="A0A5B7SUK7"/>
<feature type="domain" description="Heparin-sulfate lyase N-terminal" evidence="6">
    <location>
        <begin position="142"/>
        <end position="285"/>
    </location>
</feature>
<dbReference type="GO" id="GO:0042597">
    <property type="term" value="C:periplasmic space"/>
    <property type="evidence" value="ECO:0007669"/>
    <property type="project" value="UniProtKB-SubCell"/>
</dbReference>
<dbReference type="Gene3D" id="2.70.98.70">
    <property type="match status" value="1"/>
</dbReference>
<dbReference type="PANTHER" id="PTHR39210:SF1">
    <property type="entry name" value="HEPARIN-SULFATE LYASE"/>
    <property type="match status" value="1"/>
</dbReference>
<evidence type="ECO:0000256" key="4">
    <source>
        <dbReference type="ARBA" id="ARBA00023239"/>
    </source>
</evidence>
<evidence type="ECO:0000259" key="5">
    <source>
        <dbReference type="Pfam" id="PF07940"/>
    </source>
</evidence>
<feature type="domain" description="Heparinase II/III-like C-terminal" evidence="5">
    <location>
        <begin position="309"/>
        <end position="515"/>
    </location>
</feature>
<proteinExistence type="predicted"/>
<dbReference type="Gene3D" id="1.50.10.100">
    <property type="entry name" value="Chondroitin AC/alginate lyase"/>
    <property type="match status" value="1"/>
</dbReference>
<evidence type="ECO:0000259" key="6">
    <source>
        <dbReference type="Pfam" id="PF16889"/>
    </source>
</evidence>
<reference evidence="7 8" key="1">
    <citation type="submission" date="2019-05" db="EMBL/GenBank/DDBJ databases">
        <title>Genome sequencing of F202Z8.</title>
        <authorList>
            <person name="Kwon Y.M."/>
        </authorList>
    </citation>
    <scope>NUCLEOTIDE SEQUENCE [LARGE SCALE GENOMIC DNA]</scope>
    <source>
        <strain evidence="7 8">F202Z8</strain>
    </source>
</reference>
<dbReference type="InterPro" id="IPR031680">
    <property type="entry name" value="Hepar_II_III_N"/>
</dbReference>
<evidence type="ECO:0000256" key="3">
    <source>
        <dbReference type="ARBA" id="ARBA00022764"/>
    </source>
</evidence>
<dbReference type="Proteomes" id="UP000310017">
    <property type="component" value="Chromosome"/>
</dbReference>
<evidence type="ECO:0000256" key="1">
    <source>
        <dbReference type="ARBA" id="ARBA00004418"/>
    </source>
</evidence>
<accession>A0A5B7SUK7</accession>
<dbReference type="Pfam" id="PF07940">
    <property type="entry name" value="Hepar_II_III_C"/>
    <property type="match status" value="1"/>
</dbReference>
<evidence type="ECO:0000256" key="2">
    <source>
        <dbReference type="ARBA" id="ARBA00022729"/>
    </source>
</evidence>
<dbReference type="GO" id="GO:0016829">
    <property type="term" value="F:lyase activity"/>
    <property type="evidence" value="ECO:0007669"/>
    <property type="project" value="UniProtKB-KW"/>
</dbReference>
<keyword evidence="4" id="KW-0456">Lyase</keyword>
<gene>
    <name evidence="7" type="ORF">FGM00_17665</name>
</gene>
<dbReference type="KEGG" id="asag:FGM00_17665"/>